<comment type="caution">
    <text evidence="2">The sequence shown here is derived from an EMBL/GenBank/DDBJ whole genome shotgun (WGS) entry which is preliminary data.</text>
</comment>
<name>A0AAW0VR97_CHEQU</name>
<feature type="compositionally biased region" description="Acidic residues" evidence="1">
    <location>
        <begin position="421"/>
        <end position="439"/>
    </location>
</feature>
<reference evidence="2 3" key="1">
    <citation type="journal article" date="2024" name="BMC Genomics">
        <title>Genome assembly of redclaw crayfish (Cherax quadricarinatus) provides insights into its immune adaptation and hypoxia tolerance.</title>
        <authorList>
            <person name="Liu Z."/>
            <person name="Zheng J."/>
            <person name="Li H."/>
            <person name="Fang K."/>
            <person name="Wang S."/>
            <person name="He J."/>
            <person name="Zhou D."/>
            <person name="Weng S."/>
            <person name="Chi M."/>
            <person name="Gu Z."/>
            <person name="He J."/>
            <person name="Li F."/>
            <person name="Wang M."/>
        </authorList>
    </citation>
    <scope>NUCLEOTIDE SEQUENCE [LARGE SCALE GENOMIC DNA]</scope>
    <source>
        <strain evidence="2">ZL_2023a</strain>
    </source>
</reference>
<keyword evidence="3" id="KW-1185">Reference proteome</keyword>
<evidence type="ECO:0000313" key="3">
    <source>
        <dbReference type="Proteomes" id="UP001445076"/>
    </source>
</evidence>
<evidence type="ECO:0000313" key="2">
    <source>
        <dbReference type="EMBL" id="KAK8719788.1"/>
    </source>
</evidence>
<feature type="region of interest" description="Disordered" evidence="1">
    <location>
        <begin position="416"/>
        <end position="456"/>
    </location>
</feature>
<gene>
    <name evidence="2" type="ORF">OTU49_013770</name>
</gene>
<accession>A0AAW0VR97</accession>
<feature type="compositionally biased region" description="Basic and acidic residues" evidence="1">
    <location>
        <begin position="440"/>
        <end position="456"/>
    </location>
</feature>
<dbReference type="GO" id="GO:0016255">
    <property type="term" value="P:attachment of GPI anchor to protein"/>
    <property type="evidence" value="ECO:0007669"/>
    <property type="project" value="InterPro"/>
</dbReference>
<proteinExistence type="predicted"/>
<dbReference type="AlphaFoldDB" id="A0AAW0VR97"/>
<evidence type="ECO:0000256" key="1">
    <source>
        <dbReference type="SAM" id="MobiDB-lite"/>
    </source>
</evidence>
<dbReference type="Pfam" id="PF04113">
    <property type="entry name" value="Gpi16"/>
    <property type="match status" value="2"/>
</dbReference>
<evidence type="ECO:0008006" key="4">
    <source>
        <dbReference type="Google" id="ProtNLM"/>
    </source>
</evidence>
<dbReference type="PANTHER" id="PTHR12959:SF11">
    <property type="entry name" value="GPI TRANSAMIDASE COMPONENT PIG-T"/>
    <property type="match status" value="1"/>
</dbReference>
<protein>
    <recommendedName>
        <fullName evidence="4">GPI transamidase component PIG-T</fullName>
    </recommendedName>
</protein>
<dbReference type="InterPro" id="IPR007245">
    <property type="entry name" value="PIG-T"/>
</dbReference>
<organism evidence="2 3">
    <name type="scientific">Cherax quadricarinatus</name>
    <name type="common">Australian red claw crayfish</name>
    <dbReference type="NCBI Taxonomy" id="27406"/>
    <lineage>
        <taxon>Eukaryota</taxon>
        <taxon>Metazoa</taxon>
        <taxon>Ecdysozoa</taxon>
        <taxon>Arthropoda</taxon>
        <taxon>Crustacea</taxon>
        <taxon>Multicrustacea</taxon>
        <taxon>Malacostraca</taxon>
        <taxon>Eumalacostraca</taxon>
        <taxon>Eucarida</taxon>
        <taxon>Decapoda</taxon>
        <taxon>Pleocyemata</taxon>
        <taxon>Astacidea</taxon>
        <taxon>Parastacoidea</taxon>
        <taxon>Parastacidae</taxon>
        <taxon>Cherax</taxon>
    </lineage>
</organism>
<sequence>MRYAALPRENVCTENLTPWKKLLPCDTQSGLSMLLHPVPLYTAHYHALSLHLRPSCKDVSCSSVHLELTQALSLVQGPTLSSSGHQDWSLQQLFSTQLIYTCPLASMSKIYVDVTGNRDMKKFTLDPEPDIFDESGSGPSLRQLAVYDVQAALAGDGFNIEATYKSRHIYGIIPSPHLHVSRFITGYGQEGGSITVKFTNSGSTSLSVVYLEVLPWYLRLFLHTSHSYSHTKSLYISKLVTARDREQGWLYEAVVEIPASSTIELSLDFTRALLKWLEYPPDANHGFYIPAATISAVLPTPRNVSVNSLTCSTLKDKLVVQDGPSFVRLHTETLLVSLPTPDFSMPYNVICLACTVVALAFGPIHNITTKKLVLKKIENKESSFSRIVHRVKNIFKRGHKVENDCVEKDATKEQVIVEENPLYEDREDLEDITEEDEDEVKTSNKTENSQETKKDR</sequence>
<dbReference type="PANTHER" id="PTHR12959">
    <property type="entry name" value="GPI TRANSAMIDASE COMPONENT PIG-T-RELATED"/>
    <property type="match status" value="1"/>
</dbReference>
<dbReference type="Proteomes" id="UP001445076">
    <property type="component" value="Unassembled WGS sequence"/>
</dbReference>
<dbReference type="GO" id="GO:0042765">
    <property type="term" value="C:GPI-anchor transamidase complex"/>
    <property type="evidence" value="ECO:0007669"/>
    <property type="project" value="InterPro"/>
</dbReference>
<dbReference type="EMBL" id="JARKIK010001307">
    <property type="protein sequence ID" value="KAK8719788.1"/>
    <property type="molecule type" value="Genomic_DNA"/>
</dbReference>